<sequence>MLAETNETKQKVIFDTVLSCVDSQRNIFCLDSGATSHMCFNEHLFTEINPIDDTYVKLAVDKTVTANNFTVKFQRNHASVINSKNETVLIAKREKGLYYVTAIVESVSIVKEIEQWHQKFGHLNEKDLKKLQAQNMVYGMNLKPNDTLTDCKIKDEVKSAFLEFKAYIENKLNYKIKTLRTDQGLEYVGPNFDHYLVKNGIKRERTCAYTPQMNGIAERENRTLVNMARCLLLQSGLPMKFWAEAINCAVYIRNRCPTRGLQDENQTPFQKLFGKKPTVKHFQTFGQKAFALNKQPQKGKFDARSTECIFIGYSDENRVYRLFDSQANKVITSRDVKFINEFENTNNYEELFFPEIIPKEKERLPQKDKILSSDIMDSESKGTIQSETQEETHPPSNDQITDYPYIGVGSSPKNQRILILLKQIAQSMLTLQEHVAGRPKFLQGNLAGRESSIISRRKLRKLKSL</sequence>
<dbReference type="GO" id="GO:0005524">
    <property type="term" value="F:ATP binding"/>
    <property type="evidence" value="ECO:0007669"/>
    <property type="project" value="UniProtKB-KW"/>
</dbReference>
<evidence type="ECO:0000313" key="18">
    <source>
        <dbReference type="EMBL" id="GBN53993.1"/>
    </source>
</evidence>
<reference evidence="18 19" key="1">
    <citation type="journal article" date="2019" name="Sci. Rep.">
        <title>Orb-weaving spider Araneus ventricosus genome elucidates the spidroin gene catalogue.</title>
        <authorList>
            <person name="Kono N."/>
            <person name="Nakamura H."/>
            <person name="Ohtoshi R."/>
            <person name="Moran D.A.P."/>
            <person name="Shinohara A."/>
            <person name="Yoshida Y."/>
            <person name="Fujiwara M."/>
            <person name="Mori M."/>
            <person name="Tomita M."/>
            <person name="Arakawa K."/>
        </authorList>
    </citation>
    <scope>NUCLEOTIDE SEQUENCE [LARGE SCALE GENOMIC DNA]</scope>
</reference>
<dbReference type="InterPro" id="IPR057670">
    <property type="entry name" value="SH3_retrovirus"/>
</dbReference>
<evidence type="ECO:0000256" key="3">
    <source>
        <dbReference type="ARBA" id="ARBA00022670"/>
    </source>
</evidence>
<evidence type="ECO:0000256" key="7">
    <source>
        <dbReference type="ARBA" id="ARBA00022759"/>
    </source>
</evidence>
<keyword evidence="2" id="KW-1188">Viral release from host cell</keyword>
<dbReference type="GO" id="GO:0006310">
    <property type="term" value="P:DNA recombination"/>
    <property type="evidence" value="ECO:0007669"/>
    <property type="project" value="UniProtKB-KW"/>
</dbReference>
<gene>
    <name evidence="18" type="primary">POLX_1131</name>
    <name evidence="18" type="ORF">AVEN_141112_1</name>
</gene>
<dbReference type="GO" id="GO:0006508">
    <property type="term" value="P:proteolysis"/>
    <property type="evidence" value="ECO:0007669"/>
    <property type="project" value="UniProtKB-KW"/>
</dbReference>
<dbReference type="InterPro" id="IPR012337">
    <property type="entry name" value="RNaseH-like_sf"/>
</dbReference>
<keyword evidence="15" id="KW-0233">DNA recombination</keyword>
<keyword evidence="6" id="KW-0547">Nucleotide-binding</keyword>
<dbReference type="PANTHER" id="PTHR42648:SF11">
    <property type="entry name" value="TRANSPOSON TY4-P GAG-POL POLYPROTEIN"/>
    <property type="match status" value="1"/>
</dbReference>
<evidence type="ECO:0000313" key="19">
    <source>
        <dbReference type="Proteomes" id="UP000499080"/>
    </source>
</evidence>
<evidence type="ECO:0000256" key="10">
    <source>
        <dbReference type="ARBA" id="ARBA00022842"/>
    </source>
</evidence>
<dbReference type="Gene3D" id="3.30.420.10">
    <property type="entry name" value="Ribonuclease H-like superfamily/Ribonuclease H"/>
    <property type="match status" value="1"/>
</dbReference>
<evidence type="ECO:0000256" key="15">
    <source>
        <dbReference type="ARBA" id="ARBA00023172"/>
    </source>
</evidence>
<dbReference type="PROSITE" id="PS50994">
    <property type="entry name" value="INTEGRASE"/>
    <property type="match status" value="1"/>
</dbReference>
<dbReference type="SUPFAM" id="SSF53098">
    <property type="entry name" value="Ribonuclease H-like"/>
    <property type="match status" value="1"/>
</dbReference>
<dbReference type="Pfam" id="PF22936">
    <property type="entry name" value="Pol_BBD"/>
    <property type="match status" value="1"/>
</dbReference>
<dbReference type="GO" id="GO:0008233">
    <property type="term" value="F:peptidase activity"/>
    <property type="evidence" value="ECO:0007669"/>
    <property type="project" value="UniProtKB-KW"/>
</dbReference>
<dbReference type="PANTHER" id="PTHR42648">
    <property type="entry name" value="TRANSPOSASE, PUTATIVE-RELATED"/>
    <property type="match status" value="1"/>
</dbReference>
<evidence type="ECO:0000256" key="11">
    <source>
        <dbReference type="ARBA" id="ARBA00022908"/>
    </source>
</evidence>
<evidence type="ECO:0000256" key="4">
    <source>
        <dbReference type="ARBA" id="ARBA00022722"/>
    </source>
</evidence>
<evidence type="ECO:0000256" key="16">
    <source>
        <dbReference type="SAM" id="MobiDB-lite"/>
    </source>
</evidence>
<keyword evidence="13" id="KW-0808">Transferase</keyword>
<evidence type="ECO:0000259" key="17">
    <source>
        <dbReference type="PROSITE" id="PS50994"/>
    </source>
</evidence>
<feature type="region of interest" description="Disordered" evidence="16">
    <location>
        <begin position="369"/>
        <end position="401"/>
    </location>
</feature>
<organism evidence="18 19">
    <name type="scientific">Araneus ventricosus</name>
    <name type="common">Orbweaver spider</name>
    <name type="synonym">Epeira ventricosa</name>
    <dbReference type="NCBI Taxonomy" id="182803"/>
    <lineage>
        <taxon>Eukaryota</taxon>
        <taxon>Metazoa</taxon>
        <taxon>Ecdysozoa</taxon>
        <taxon>Arthropoda</taxon>
        <taxon>Chelicerata</taxon>
        <taxon>Arachnida</taxon>
        <taxon>Araneae</taxon>
        <taxon>Araneomorphae</taxon>
        <taxon>Entelegynae</taxon>
        <taxon>Araneoidea</taxon>
        <taxon>Araneidae</taxon>
        <taxon>Araneus</taxon>
    </lineage>
</organism>
<evidence type="ECO:0000256" key="6">
    <source>
        <dbReference type="ARBA" id="ARBA00022741"/>
    </source>
</evidence>
<dbReference type="InterPro" id="IPR036397">
    <property type="entry name" value="RNaseH_sf"/>
</dbReference>
<dbReference type="GO" id="GO:0003964">
    <property type="term" value="F:RNA-directed DNA polymerase activity"/>
    <property type="evidence" value="ECO:0007669"/>
    <property type="project" value="UniProtKB-KW"/>
</dbReference>
<proteinExistence type="predicted"/>
<name>A0A4Y2PT02_ARAVE</name>
<keyword evidence="5" id="KW-0479">Metal-binding</keyword>
<dbReference type="AlphaFoldDB" id="A0A4Y2PT02"/>
<dbReference type="Proteomes" id="UP000499080">
    <property type="component" value="Unassembled WGS sequence"/>
</dbReference>
<dbReference type="GO" id="GO:0003887">
    <property type="term" value="F:DNA-directed DNA polymerase activity"/>
    <property type="evidence" value="ECO:0007669"/>
    <property type="project" value="UniProtKB-KW"/>
</dbReference>
<keyword evidence="12" id="KW-0695">RNA-directed DNA polymerase</keyword>
<evidence type="ECO:0000256" key="8">
    <source>
        <dbReference type="ARBA" id="ARBA00022801"/>
    </source>
</evidence>
<dbReference type="GO" id="GO:0046872">
    <property type="term" value="F:metal ion binding"/>
    <property type="evidence" value="ECO:0007669"/>
    <property type="project" value="UniProtKB-KW"/>
</dbReference>
<dbReference type="GO" id="GO:0004519">
    <property type="term" value="F:endonuclease activity"/>
    <property type="evidence" value="ECO:0007669"/>
    <property type="project" value="UniProtKB-KW"/>
</dbReference>
<keyword evidence="8" id="KW-0378">Hydrolase</keyword>
<keyword evidence="4" id="KW-0540">Nuclease</keyword>
<dbReference type="Pfam" id="PF13976">
    <property type="entry name" value="gag_pre-integrs"/>
    <property type="match status" value="1"/>
</dbReference>
<dbReference type="InterPro" id="IPR039537">
    <property type="entry name" value="Retrotran_Ty1/copia-like"/>
</dbReference>
<evidence type="ECO:0000256" key="13">
    <source>
        <dbReference type="ARBA" id="ARBA00022932"/>
    </source>
</evidence>
<dbReference type="GO" id="GO:0015074">
    <property type="term" value="P:DNA integration"/>
    <property type="evidence" value="ECO:0007669"/>
    <property type="project" value="UniProtKB-KW"/>
</dbReference>
<keyword evidence="9" id="KW-0067">ATP-binding</keyword>
<comment type="caution">
    <text evidence="18">The sequence shown here is derived from an EMBL/GenBank/DDBJ whole genome shotgun (WGS) entry which is preliminary data.</text>
</comment>
<dbReference type="InterPro" id="IPR054722">
    <property type="entry name" value="PolX-like_BBD"/>
</dbReference>
<accession>A0A4Y2PT02</accession>
<feature type="domain" description="Integrase catalytic" evidence="17">
    <location>
        <begin position="107"/>
        <end position="276"/>
    </location>
</feature>
<dbReference type="InterPro" id="IPR025724">
    <property type="entry name" value="GAG-pre-integrase_dom"/>
</dbReference>
<dbReference type="Pfam" id="PF25597">
    <property type="entry name" value="SH3_retrovirus"/>
    <property type="match status" value="1"/>
</dbReference>
<keyword evidence="14" id="KW-0917">Virion maturation</keyword>
<keyword evidence="3" id="KW-0645">Protease</keyword>
<keyword evidence="7" id="KW-0255">Endonuclease</keyword>
<evidence type="ECO:0000256" key="12">
    <source>
        <dbReference type="ARBA" id="ARBA00022918"/>
    </source>
</evidence>
<evidence type="ECO:0000256" key="14">
    <source>
        <dbReference type="ARBA" id="ARBA00023113"/>
    </source>
</evidence>
<evidence type="ECO:0000256" key="5">
    <source>
        <dbReference type="ARBA" id="ARBA00022723"/>
    </source>
</evidence>
<keyword evidence="13" id="KW-0239">DNA-directed DNA polymerase</keyword>
<evidence type="ECO:0000256" key="9">
    <source>
        <dbReference type="ARBA" id="ARBA00022840"/>
    </source>
</evidence>
<comment type="function">
    <text evidence="1">The aspartyl protease (PR) mediates the proteolytic cleavages of the Gag and Gag-Pol polyproteins after assembly of the VLP.</text>
</comment>
<keyword evidence="19" id="KW-1185">Reference proteome</keyword>
<keyword evidence="10" id="KW-0460">Magnesium</keyword>
<evidence type="ECO:0000256" key="2">
    <source>
        <dbReference type="ARBA" id="ARBA00022612"/>
    </source>
</evidence>
<dbReference type="InterPro" id="IPR001584">
    <property type="entry name" value="Integrase_cat-core"/>
</dbReference>
<keyword evidence="11" id="KW-0229">DNA integration</keyword>
<protein>
    <submittedName>
        <fullName evidence="18">Retrovirus-related Pol polyprotein from transposon TNT 1-94</fullName>
    </submittedName>
</protein>
<keyword evidence="13" id="KW-0548">Nucleotidyltransferase</keyword>
<dbReference type="EMBL" id="BGPR01011992">
    <property type="protein sequence ID" value="GBN53993.1"/>
    <property type="molecule type" value="Genomic_DNA"/>
</dbReference>
<dbReference type="GO" id="GO:0003676">
    <property type="term" value="F:nucleic acid binding"/>
    <property type="evidence" value="ECO:0007669"/>
    <property type="project" value="InterPro"/>
</dbReference>
<evidence type="ECO:0000256" key="1">
    <source>
        <dbReference type="ARBA" id="ARBA00002180"/>
    </source>
</evidence>